<name>A0A6S7J2B8_PARCT</name>
<dbReference type="GO" id="GO:0003924">
    <property type="term" value="F:GTPase activity"/>
    <property type="evidence" value="ECO:0007669"/>
    <property type="project" value="InterPro"/>
</dbReference>
<keyword evidence="3" id="KW-1185">Reference proteome</keyword>
<dbReference type="PANTHER" id="PTHR47979">
    <property type="entry name" value="DRAB11-RELATED"/>
    <property type="match status" value="1"/>
</dbReference>
<protein>
    <submittedName>
        <fullName evidence="2">GTP-binding ypt3</fullName>
    </submittedName>
</protein>
<dbReference type="PROSITE" id="PS51419">
    <property type="entry name" value="RAB"/>
    <property type="match status" value="1"/>
</dbReference>
<evidence type="ECO:0000313" key="3">
    <source>
        <dbReference type="Proteomes" id="UP001152795"/>
    </source>
</evidence>
<dbReference type="AlphaFoldDB" id="A0A6S7J2B8"/>
<dbReference type="Gene3D" id="3.40.50.300">
    <property type="entry name" value="P-loop containing nucleotide triphosphate hydrolases"/>
    <property type="match status" value="1"/>
</dbReference>
<dbReference type="InterPro" id="IPR027417">
    <property type="entry name" value="P-loop_NTPase"/>
</dbReference>
<reference evidence="2" key="1">
    <citation type="submission" date="2020-04" db="EMBL/GenBank/DDBJ databases">
        <authorList>
            <person name="Alioto T."/>
            <person name="Alioto T."/>
            <person name="Gomez Garrido J."/>
        </authorList>
    </citation>
    <scope>NUCLEOTIDE SEQUENCE</scope>
    <source>
        <strain evidence="2">A484AB</strain>
    </source>
</reference>
<dbReference type="SUPFAM" id="SSF52540">
    <property type="entry name" value="P-loop containing nucleoside triphosphate hydrolases"/>
    <property type="match status" value="1"/>
</dbReference>
<dbReference type="Proteomes" id="UP001152795">
    <property type="component" value="Unassembled WGS sequence"/>
</dbReference>
<feature type="compositionally biased region" description="Polar residues" evidence="1">
    <location>
        <begin position="71"/>
        <end position="83"/>
    </location>
</feature>
<dbReference type="GO" id="GO:0005525">
    <property type="term" value="F:GTP binding"/>
    <property type="evidence" value="ECO:0007669"/>
    <property type="project" value="InterPro"/>
</dbReference>
<feature type="compositionally biased region" description="Basic and acidic residues" evidence="1">
    <location>
        <begin position="85"/>
        <end position="102"/>
    </location>
</feature>
<dbReference type="EMBL" id="CACRXK020013035">
    <property type="protein sequence ID" value="CAB4024437.1"/>
    <property type="molecule type" value="Genomic_DNA"/>
</dbReference>
<evidence type="ECO:0000256" key="1">
    <source>
        <dbReference type="SAM" id="MobiDB-lite"/>
    </source>
</evidence>
<sequence>MLVGNKVDLRHLRAVEKETASTYAAENKMHFVETSALNAMNVDVAFESTLRKIYEIVREQESDRNEHENEQATMLNTKMNGESSVRLKEDTNADKGRPSCCS</sequence>
<evidence type="ECO:0000313" key="2">
    <source>
        <dbReference type="EMBL" id="CAB4024437.1"/>
    </source>
</evidence>
<dbReference type="OrthoDB" id="9989112at2759"/>
<dbReference type="InterPro" id="IPR001806">
    <property type="entry name" value="Small_GTPase"/>
</dbReference>
<organism evidence="2 3">
    <name type="scientific">Paramuricea clavata</name>
    <name type="common">Red gorgonian</name>
    <name type="synonym">Violescent sea-whip</name>
    <dbReference type="NCBI Taxonomy" id="317549"/>
    <lineage>
        <taxon>Eukaryota</taxon>
        <taxon>Metazoa</taxon>
        <taxon>Cnidaria</taxon>
        <taxon>Anthozoa</taxon>
        <taxon>Octocorallia</taxon>
        <taxon>Malacalcyonacea</taxon>
        <taxon>Plexauridae</taxon>
        <taxon>Paramuricea</taxon>
    </lineage>
</organism>
<dbReference type="InterPro" id="IPR050209">
    <property type="entry name" value="Rab_GTPases_membrane_traffic"/>
</dbReference>
<accession>A0A6S7J2B8</accession>
<feature type="compositionally biased region" description="Basic and acidic residues" evidence="1">
    <location>
        <begin position="60"/>
        <end position="70"/>
    </location>
</feature>
<comment type="caution">
    <text evidence="2">The sequence shown here is derived from an EMBL/GenBank/DDBJ whole genome shotgun (WGS) entry which is preliminary data.</text>
</comment>
<dbReference type="SMART" id="SM00175">
    <property type="entry name" value="RAB"/>
    <property type="match status" value="1"/>
</dbReference>
<feature type="region of interest" description="Disordered" evidence="1">
    <location>
        <begin position="60"/>
        <end position="102"/>
    </location>
</feature>
<proteinExistence type="predicted"/>
<dbReference type="Pfam" id="PF00071">
    <property type="entry name" value="Ras"/>
    <property type="match status" value="1"/>
</dbReference>
<dbReference type="PROSITE" id="PS51421">
    <property type="entry name" value="RAS"/>
    <property type="match status" value="1"/>
</dbReference>
<gene>
    <name evidence="2" type="ORF">PACLA_8A058552</name>
</gene>